<proteinExistence type="predicted"/>
<evidence type="ECO:0000313" key="2">
    <source>
        <dbReference type="Proteomes" id="UP000887565"/>
    </source>
</evidence>
<evidence type="ECO:0000313" key="3">
    <source>
        <dbReference type="WBParaSite" id="nRc.2.0.1.t20469-RA"/>
    </source>
</evidence>
<sequence length="174" mass="19935">MPSQRDQIEVKSSPSSPVSLSPVSVHEPPTPMRRSPPPSVTCIELEKEDIRFDIHVLEVKRKYATTTQKEALENETQELNDHLSKLRGPKFPPCISSTTKEVPQNQWCRKDVCKSVTNVFVEEGKIATVDSRTMTNAEIQKSKEAIDKPDDQNQKDQCQYNLRNRMRIPDVFKK</sequence>
<keyword evidence="2" id="KW-1185">Reference proteome</keyword>
<reference evidence="3" key="1">
    <citation type="submission" date="2022-11" db="UniProtKB">
        <authorList>
            <consortium name="WormBaseParasite"/>
        </authorList>
    </citation>
    <scope>IDENTIFICATION</scope>
</reference>
<feature type="region of interest" description="Disordered" evidence="1">
    <location>
        <begin position="1"/>
        <end position="39"/>
    </location>
</feature>
<evidence type="ECO:0000256" key="1">
    <source>
        <dbReference type="SAM" id="MobiDB-lite"/>
    </source>
</evidence>
<feature type="compositionally biased region" description="Pro residues" evidence="1">
    <location>
        <begin position="28"/>
        <end position="39"/>
    </location>
</feature>
<feature type="compositionally biased region" description="Low complexity" evidence="1">
    <location>
        <begin position="12"/>
        <end position="25"/>
    </location>
</feature>
<protein>
    <submittedName>
        <fullName evidence="3">Uncharacterized protein</fullName>
    </submittedName>
</protein>
<dbReference type="Proteomes" id="UP000887565">
    <property type="component" value="Unplaced"/>
</dbReference>
<name>A0A915J2X9_ROMCU</name>
<dbReference type="AlphaFoldDB" id="A0A915J2X9"/>
<accession>A0A915J2X9</accession>
<dbReference type="WBParaSite" id="nRc.2.0.1.t20469-RA">
    <property type="protein sequence ID" value="nRc.2.0.1.t20469-RA"/>
    <property type="gene ID" value="nRc.2.0.1.g20469"/>
</dbReference>
<organism evidence="2 3">
    <name type="scientific">Romanomermis culicivorax</name>
    <name type="common">Nematode worm</name>
    <dbReference type="NCBI Taxonomy" id="13658"/>
    <lineage>
        <taxon>Eukaryota</taxon>
        <taxon>Metazoa</taxon>
        <taxon>Ecdysozoa</taxon>
        <taxon>Nematoda</taxon>
        <taxon>Enoplea</taxon>
        <taxon>Dorylaimia</taxon>
        <taxon>Mermithida</taxon>
        <taxon>Mermithoidea</taxon>
        <taxon>Mermithidae</taxon>
        <taxon>Romanomermis</taxon>
    </lineage>
</organism>